<accession>H0UNA7</accession>
<dbReference type="EMBL" id="CM001377">
    <property type="protein sequence ID" value="EHM10392.1"/>
    <property type="molecule type" value="Genomic_DNA"/>
</dbReference>
<proteinExistence type="inferred from homology"/>
<dbReference type="PRINTS" id="PR01438">
    <property type="entry name" value="UNVRSLSTRESS"/>
</dbReference>
<dbReference type="eggNOG" id="COG0589">
    <property type="taxonomic scope" value="Bacteria"/>
</dbReference>
<evidence type="ECO:0000256" key="2">
    <source>
        <dbReference type="PIRNR" id="PIRNR006276"/>
    </source>
</evidence>
<dbReference type="PANTHER" id="PTHR46268:SF6">
    <property type="entry name" value="UNIVERSAL STRESS PROTEIN UP12"/>
    <property type="match status" value="1"/>
</dbReference>
<comment type="subcellular location">
    <subcellularLocation>
        <location evidence="2">Cytoplasm</location>
    </subcellularLocation>
</comment>
<dbReference type="OrthoDB" id="9789668at2"/>
<keyword evidence="5" id="KW-1185">Reference proteome</keyword>
<dbReference type="GO" id="GO:0005737">
    <property type="term" value="C:cytoplasm"/>
    <property type="evidence" value="ECO:0007669"/>
    <property type="project" value="UniProtKB-SubCell"/>
</dbReference>
<evidence type="ECO:0000256" key="1">
    <source>
        <dbReference type="ARBA" id="ARBA00008791"/>
    </source>
</evidence>
<dbReference type="InterPro" id="IPR014729">
    <property type="entry name" value="Rossmann-like_a/b/a_fold"/>
</dbReference>
<keyword evidence="2" id="KW-0963">Cytoplasm</keyword>
<evidence type="ECO:0000259" key="3">
    <source>
        <dbReference type="Pfam" id="PF00582"/>
    </source>
</evidence>
<dbReference type="InterPro" id="IPR006015">
    <property type="entry name" value="Universal_stress_UspA"/>
</dbReference>
<comment type="similarity">
    <text evidence="1 2">Belongs to the universal stress protein A family.</text>
</comment>
<dbReference type="InterPro" id="IPR006016">
    <property type="entry name" value="UspA"/>
</dbReference>
<dbReference type="PANTHER" id="PTHR46268">
    <property type="entry name" value="STRESS RESPONSE PROTEIN NHAX"/>
    <property type="match status" value="1"/>
</dbReference>
<dbReference type="RefSeq" id="WP_006583886.1">
    <property type="nucleotide sequence ID" value="NZ_CM001377.1"/>
</dbReference>
<dbReference type="Gene3D" id="3.40.50.620">
    <property type="entry name" value="HUPs"/>
    <property type="match status" value="1"/>
</dbReference>
<dbReference type="PIRSF" id="PIRSF006276">
    <property type="entry name" value="UspA"/>
    <property type="match status" value="1"/>
</dbReference>
<reference evidence="4 5" key="1">
    <citation type="submission" date="2011-10" db="EMBL/GenBank/DDBJ databases">
        <title>The Noncontiguous Finished genome of Thermanaerovibrio velox DSM 12556.</title>
        <authorList>
            <consortium name="US DOE Joint Genome Institute (JGI-PGF)"/>
            <person name="Lucas S."/>
            <person name="Copeland A."/>
            <person name="Lapidus A."/>
            <person name="Glavina del Rio T."/>
            <person name="Dalin E."/>
            <person name="Tice H."/>
            <person name="Bruce D."/>
            <person name="Goodwin L."/>
            <person name="Pitluck S."/>
            <person name="Peters L."/>
            <person name="Mikhailova N."/>
            <person name="Teshima H."/>
            <person name="Kyrpides N."/>
            <person name="Mavromatis K."/>
            <person name="Ivanova N."/>
            <person name="Markowitz V."/>
            <person name="Cheng J.-F."/>
            <person name="Hugenholtz P."/>
            <person name="Woyke T."/>
            <person name="Wu D."/>
            <person name="Spring S."/>
            <person name="Brambilla E.-M."/>
            <person name="Klenk H.-P."/>
            <person name="Eisen J.A."/>
        </authorList>
    </citation>
    <scope>NUCLEOTIDE SEQUENCE [LARGE SCALE GENOMIC DNA]</scope>
    <source>
        <strain evidence="4 5">DSM 12556</strain>
    </source>
</reference>
<name>H0UNA7_9BACT</name>
<organism evidence="4 5">
    <name type="scientific">Thermanaerovibrio velox DSM 12556</name>
    <dbReference type="NCBI Taxonomy" id="926567"/>
    <lineage>
        <taxon>Bacteria</taxon>
        <taxon>Thermotogati</taxon>
        <taxon>Synergistota</taxon>
        <taxon>Synergistia</taxon>
        <taxon>Synergistales</taxon>
        <taxon>Synergistaceae</taxon>
        <taxon>Thermanaerovibrio</taxon>
    </lineage>
</organism>
<dbReference type="CDD" id="cd00293">
    <property type="entry name" value="USP-like"/>
    <property type="match status" value="1"/>
</dbReference>
<dbReference type="STRING" id="926567.TheveDRAFT_1272"/>
<evidence type="ECO:0000313" key="5">
    <source>
        <dbReference type="Proteomes" id="UP000005730"/>
    </source>
</evidence>
<dbReference type="Pfam" id="PF00582">
    <property type="entry name" value="Usp"/>
    <property type="match status" value="1"/>
</dbReference>
<dbReference type="HOGENOM" id="CLU_049301_11_2_0"/>
<sequence>MPKKMLVAADLSKLGESVVRYGYSLSHRLNIEATFLHVIPNYYIWRGYEPWLPPDINQEVQQIAEKKMRYFLKKAEEQLGYKDHPNHKLELLFGDPAEQIIEYAKKESMDLIVLGYKGHSTLENIIVGSTASKVARYAPCSVLIYRPGHEPI</sequence>
<evidence type="ECO:0000313" key="4">
    <source>
        <dbReference type="EMBL" id="EHM10392.1"/>
    </source>
</evidence>
<gene>
    <name evidence="4" type="ORF">TheveDRAFT_1272</name>
</gene>
<protein>
    <recommendedName>
        <fullName evidence="2">Universal stress protein</fullName>
    </recommendedName>
</protein>
<dbReference type="AlphaFoldDB" id="H0UNA7"/>
<dbReference type="Proteomes" id="UP000005730">
    <property type="component" value="Chromosome"/>
</dbReference>
<feature type="domain" description="UspA" evidence="3">
    <location>
        <begin position="1"/>
        <end position="146"/>
    </location>
</feature>
<dbReference type="SUPFAM" id="SSF52402">
    <property type="entry name" value="Adenine nucleotide alpha hydrolases-like"/>
    <property type="match status" value="1"/>
</dbReference>